<evidence type="ECO:0000313" key="1">
    <source>
        <dbReference type="EMBL" id="KAJ2983392.1"/>
    </source>
</evidence>
<proteinExistence type="predicted"/>
<name>A0ACC1NVM3_9PEZI</name>
<gene>
    <name evidence="1" type="ORF">NUW58_g6254</name>
</gene>
<keyword evidence="2" id="KW-1185">Reference proteome</keyword>
<reference evidence="1" key="1">
    <citation type="submission" date="2022-10" db="EMBL/GenBank/DDBJ databases">
        <title>Genome Sequence of Xylaria curta.</title>
        <authorList>
            <person name="Buettner E."/>
        </authorList>
    </citation>
    <scope>NUCLEOTIDE SEQUENCE</scope>
    <source>
        <strain evidence="1">Babe10</strain>
    </source>
</reference>
<dbReference type="EMBL" id="JAPDGR010001377">
    <property type="protein sequence ID" value="KAJ2983392.1"/>
    <property type="molecule type" value="Genomic_DNA"/>
</dbReference>
<dbReference type="Proteomes" id="UP001143856">
    <property type="component" value="Unassembled WGS sequence"/>
</dbReference>
<sequence>MAISRLFERLRLRGADSSTSYHLLGDESDQFEKGEDTETRSPSLEPHVLSTISSTPKNWIFTFPWLRIVKVFLPSFLHRLPAQAESRPLRPTAWLDGLRGVAALFVVMHHMSLIWFSWEIHNGWADWNDHFIQLPIIRLVISGPANVMIFFVVSGYALSLKPLSLIRKDQHLQMYQALSSSIFRRHSRLFIPAIIICAPAPIIAYFGGYSGGGMPGAAIKPMNPPRFETIWGQFCNYIKTLIVLSDVYSSNRIAWVYSDSLWTLPIEFRSSLVIFTMLLALSRCTTRARVVITSCIALYSFWYFRWGEFLFIGGMLIVELSLRRQRSTCVRGRGVDETEDDVEFKRSRSLLSASLKSRVFRRFCGIAAFLAALFILSMPELGRGAANSYGFKTLVELIPGHFDAIGAADYFWEPMGAIFLVLVIDNASFLQRIFTTPFAQYLGRVSFALYLVHMLILHSLGYWLGKYFLRITGSDSYWEYGTGVGLAAVIVGCVILWAADLGSRLADANAVRFTGWAYGKLCKTAVESQSSDSSSSTVSTASSTTSDKSTGEKENIEGGDKKTNDKQTNGKKNTSG</sequence>
<comment type="caution">
    <text evidence="1">The sequence shown here is derived from an EMBL/GenBank/DDBJ whole genome shotgun (WGS) entry which is preliminary data.</text>
</comment>
<evidence type="ECO:0000313" key="2">
    <source>
        <dbReference type="Proteomes" id="UP001143856"/>
    </source>
</evidence>
<protein>
    <submittedName>
        <fullName evidence="1">Uncharacterized protein</fullName>
    </submittedName>
</protein>
<organism evidence="1 2">
    <name type="scientific">Xylaria curta</name>
    <dbReference type="NCBI Taxonomy" id="42375"/>
    <lineage>
        <taxon>Eukaryota</taxon>
        <taxon>Fungi</taxon>
        <taxon>Dikarya</taxon>
        <taxon>Ascomycota</taxon>
        <taxon>Pezizomycotina</taxon>
        <taxon>Sordariomycetes</taxon>
        <taxon>Xylariomycetidae</taxon>
        <taxon>Xylariales</taxon>
        <taxon>Xylariaceae</taxon>
        <taxon>Xylaria</taxon>
    </lineage>
</organism>
<accession>A0ACC1NVM3</accession>